<evidence type="ECO:0000256" key="6">
    <source>
        <dbReference type="ARBA" id="ARBA00022989"/>
    </source>
</evidence>
<dbReference type="PANTHER" id="PTHR48053:SF126">
    <property type="entry name" value="MDIS1-INTERACTING RECEPTOR LIKE KINASE 2-LIKE ISOFORM X1"/>
    <property type="match status" value="1"/>
</dbReference>
<keyword evidence="11" id="KW-1185">Reference proteome</keyword>
<evidence type="ECO:0000256" key="3">
    <source>
        <dbReference type="ARBA" id="ARBA00022692"/>
    </source>
</evidence>
<feature type="non-terminal residue" evidence="10">
    <location>
        <position position="226"/>
    </location>
</feature>
<dbReference type="PANTHER" id="PTHR48053">
    <property type="entry name" value="LEUCINE RICH REPEAT FAMILY PROTEIN, EXPRESSED"/>
    <property type="match status" value="1"/>
</dbReference>
<sequence length="226" mass="24176">MGRRGLLPQQLHRRYVRPRRPVVTAVSLRGQGIAAASVRFEDICGALPALATLSLPENSLAGGISGVTACTGFQDLTLAFNGFSGAVPNLSPLTKLRTLNISSNCFAGAFPWASLVSMPELAKPHRVSAANIGGVIPPGIGDLLNLDDLELADNYLTGEIPPEITKLTELQVLDLYNNSLRGHLPVGFGKLTKLQWFDASMNNLNGSLSELRSLTQLVSLQLFDNT</sequence>
<dbReference type="Gene3D" id="3.80.10.10">
    <property type="entry name" value="Ribonuclease Inhibitor"/>
    <property type="match status" value="1"/>
</dbReference>
<dbReference type="Pfam" id="PF13855">
    <property type="entry name" value="LRR_8"/>
    <property type="match status" value="1"/>
</dbReference>
<dbReference type="GO" id="GO:0009791">
    <property type="term" value="P:post-embryonic development"/>
    <property type="evidence" value="ECO:0007669"/>
    <property type="project" value="UniProtKB-ARBA"/>
</dbReference>
<dbReference type="InterPro" id="IPR001611">
    <property type="entry name" value="Leu-rich_rpt"/>
</dbReference>
<dbReference type="AlphaFoldDB" id="A0A1E5WER5"/>
<dbReference type="Proteomes" id="UP000095767">
    <property type="component" value="Unassembled WGS sequence"/>
</dbReference>
<evidence type="ECO:0000256" key="2">
    <source>
        <dbReference type="ARBA" id="ARBA00022614"/>
    </source>
</evidence>
<dbReference type="OrthoDB" id="640311at2759"/>
<accession>A0A1E5WER5</accession>
<evidence type="ECO:0000256" key="7">
    <source>
        <dbReference type="ARBA" id="ARBA00023136"/>
    </source>
</evidence>
<dbReference type="GO" id="GO:0004674">
    <property type="term" value="F:protein serine/threonine kinase activity"/>
    <property type="evidence" value="ECO:0007669"/>
    <property type="project" value="UniProtKB-EC"/>
</dbReference>
<name>A0A1E5WER5_9POAL</name>
<dbReference type="InterPro" id="IPR032675">
    <property type="entry name" value="LRR_dom_sf"/>
</dbReference>
<evidence type="ECO:0000256" key="4">
    <source>
        <dbReference type="ARBA" id="ARBA00022729"/>
    </source>
</evidence>
<keyword evidence="4" id="KW-0732">Signal</keyword>
<protein>
    <submittedName>
        <fullName evidence="10">Uncharacterized protein</fullName>
    </submittedName>
</protein>
<gene>
    <name evidence="10" type="ORF">BAE44_0003203</name>
</gene>
<comment type="subcellular location">
    <subcellularLocation>
        <location evidence="1">Membrane</location>
        <topology evidence="1">Single-pass membrane protein</topology>
    </subcellularLocation>
</comment>
<dbReference type="STRING" id="888268.A0A1E5WER5"/>
<dbReference type="GO" id="GO:0016020">
    <property type="term" value="C:membrane"/>
    <property type="evidence" value="ECO:0007669"/>
    <property type="project" value="UniProtKB-SubCell"/>
</dbReference>
<evidence type="ECO:0000256" key="1">
    <source>
        <dbReference type="ARBA" id="ARBA00004167"/>
    </source>
</evidence>
<dbReference type="FunFam" id="3.80.10.10:FF:000453">
    <property type="entry name" value="Leucine-rich receptor-like protein kinase family protein"/>
    <property type="match status" value="1"/>
</dbReference>
<evidence type="ECO:0000313" key="11">
    <source>
        <dbReference type="Proteomes" id="UP000095767"/>
    </source>
</evidence>
<evidence type="ECO:0000256" key="8">
    <source>
        <dbReference type="ARBA" id="ARBA00023170"/>
    </source>
</evidence>
<evidence type="ECO:0000313" key="10">
    <source>
        <dbReference type="EMBL" id="OEL35778.1"/>
    </source>
</evidence>
<keyword evidence="3" id="KW-0812">Transmembrane</keyword>
<keyword evidence="7" id="KW-0472">Membrane</keyword>
<dbReference type="InterPro" id="IPR051716">
    <property type="entry name" value="Plant_RL_S/T_kinase"/>
</dbReference>
<dbReference type="EMBL" id="LWDX02011010">
    <property type="protein sequence ID" value="OEL35778.1"/>
    <property type="molecule type" value="Genomic_DNA"/>
</dbReference>
<dbReference type="GO" id="GO:0051707">
    <property type="term" value="P:response to other organism"/>
    <property type="evidence" value="ECO:0007669"/>
    <property type="project" value="UniProtKB-ARBA"/>
</dbReference>
<dbReference type="SUPFAM" id="SSF52058">
    <property type="entry name" value="L domain-like"/>
    <property type="match status" value="1"/>
</dbReference>
<comment type="caution">
    <text evidence="10">The sequence shown here is derived from an EMBL/GenBank/DDBJ whole genome shotgun (WGS) entry which is preliminary data.</text>
</comment>
<keyword evidence="6" id="KW-1133">Transmembrane helix</keyword>
<reference evidence="10 11" key="1">
    <citation type="submission" date="2016-09" db="EMBL/GenBank/DDBJ databases">
        <title>The draft genome of Dichanthelium oligosanthes: A C3 panicoid grass species.</title>
        <authorList>
            <person name="Studer A.J."/>
            <person name="Schnable J.C."/>
            <person name="Brutnell T.P."/>
        </authorList>
    </citation>
    <scope>NUCLEOTIDE SEQUENCE [LARGE SCALE GENOMIC DNA]</scope>
    <source>
        <strain evidence="11">cv. Kellogg 1175</strain>
        <tissue evidence="10">Leaf</tissue>
    </source>
</reference>
<dbReference type="GO" id="GO:0006952">
    <property type="term" value="P:defense response"/>
    <property type="evidence" value="ECO:0007669"/>
    <property type="project" value="UniProtKB-ARBA"/>
</dbReference>
<evidence type="ECO:0000256" key="9">
    <source>
        <dbReference type="ARBA" id="ARBA00023180"/>
    </source>
</evidence>
<organism evidence="10 11">
    <name type="scientific">Dichanthelium oligosanthes</name>
    <dbReference type="NCBI Taxonomy" id="888268"/>
    <lineage>
        <taxon>Eukaryota</taxon>
        <taxon>Viridiplantae</taxon>
        <taxon>Streptophyta</taxon>
        <taxon>Embryophyta</taxon>
        <taxon>Tracheophyta</taxon>
        <taxon>Spermatophyta</taxon>
        <taxon>Magnoliopsida</taxon>
        <taxon>Liliopsida</taxon>
        <taxon>Poales</taxon>
        <taxon>Poaceae</taxon>
        <taxon>PACMAD clade</taxon>
        <taxon>Panicoideae</taxon>
        <taxon>Panicodae</taxon>
        <taxon>Paniceae</taxon>
        <taxon>Dichantheliinae</taxon>
        <taxon>Dichanthelium</taxon>
    </lineage>
</organism>
<proteinExistence type="predicted"/>
<keyword evidence="8" id="KW-0675">Receptor</keyword>
<keyword evidence="9" id="KW-0325">Glycoprotein</keyword>
<evidence type="ECO:0000256" key="5">
    <source>
        <dbReference type="ARBA" id="ARBA00022737"/>
    </source>
</evidence>
<keyword evidence="5" id="KW-0677">Repeat</keyword>
<keyword evidence="2" id="KW-0433">Leucine-rich repeat</keyword>